<dbReference type="PANTHER" id="PTHR43607">
    <property type="entry name" value="V-TYPE PROTON ATPASE CATALYTIC SUBUNIT A"/>
    <property type="match status" value="1"/>
</dbReference>
<dbReference type="InterPro" id="IPR036121">
    <property type="entry name" value="ATPase_F1/V1/A1_a/bsu_N_sf"/>
</dbReference>
<keyword evidence="8 15" id="KW-0067">ATP-binding</keyword>
<dbReference type="EC" id="7.1.2.2" evidence="3"/>
<dbReference type="CDD" id="cd18111">
    <property type="entry name" value="ATP-synt_V_A-type_alpha_C"/>
    <property type="match status" value="1"/>
</dbReference>
<evidence type="ECO:0000256" key="1">
    <source>
        <dbReference type="ARBA" id="ARBA00008867"/>
    </source>
</evidence>
<keyword evidence="19" id="KW-1185">Reference proteome</keyword>
<dbReference type="GO" id="GO:0046961">
    <property type="term" value="F:proton-transporting ATPase activity, rotational mechanism"/>
    <property type="evidence" value="ECO:0007669"/>
    <property type="project" value="InterPro"/>
</dbReference>
<evidence type="ECO:0000256" key="12">
    <source>
        <dbReference type="ARBA" id="ARBA00029477"/>
    </source>
</evidence>
<feature type="region of interest" description="Disordered" evidence="16">
    <location>
        <begin position="1755"/>
        <end position="1861"/>
    </location>
</feature>
<comment type="subcellular location">
    <subcellularLocation>
        <location evidence="11">Vacuole membrane</location>
        <topology evidence="11">Peripheral membrane protein</topology>
        <orientation evidence="11">Cytoplasmic side</orientation>
    </subcellularLocation>
</comment>
<feature type="region of interest" description="Disordered" evidence="16">
    <location>
        <begin position="1559"/>
        <end position="1659"/>
    </location>
</feature>
<dbReference type="Gene3D" id="3.30.10.30">
    <property type="entry name" value="DYRK"/>
    <property type="match status" value="1"/>
</dbReference>
<comment type="function">
    <text evidence="14">Catalytic subunit of the V1 complex of vacuolar(H+)-ATPase (V-ATPase), a multisubunit enzyme composed of a peripheral complex (V1) that hydrolyzes ATP and a membrane integral complex (V0) that translocates protons. V-ATPase is responsible for acidifying and maintaining the pH of intracellular compartments.</text>
</comment>
<feature type="region of interest" description="Disordered" evidence="16">
    <location>
        <begin position="1141"/>
        <end position="1174"/>
    </location>
</feature>
<dbReference type="InterPro" id="IPR022878">
    <property type="entry name" value="V-ATPase_asu"/>
</dbReference>
<dbReference type="PROSITE" id="PS50011">
    <property type="entry name" value="PROTEIN_KINASE_DOM"/>
    <property type="match status" value="1"/>
</dbReference>
<comment type="similarity">
    <text evidence="1">Belongs to the protein kinase superfamily. CMGC Ser/Thr protein kinase family. MNB/DYRK subfamily.</text>
</comment>
<dbReference type="InterPro" id="IPR017441">
    <property type="entry name" value="Protein_kinase_ATP_BS"/>
</dbReference>
<feature type="region of interest" description="Disordered" evidence="16">
    <location>
        <begin position="1720"/>
        <end position="1739"/>
    </location>
</feature>
<dbReference type="SMART" id="SM00220">
    <property type="entry name" value="S_TKc"/>
    <property type="match status" value="1"/>
</dbReference>
<feature type="region of interest" description="Disordered" evidence="16">
    <location>
        <begin position="777"/>
        <end position="920"/>
    </location>
</feature>
<evidence type="ECO:0000256" key="11">
    <source>
        <dbReference type="ARBA" id="ARBA00029427"/>
    </source>
</evidence>
<dbReference type="CDD" id="cd01134">
    <property type="entry name" value="V_A-ATPase_A"/>
    <property type="match status" value="1"/>
</dbReference>
<keyword evidence="10" id="KW-0406">Ion transport</keyword>
<feature type="compositionally biased region" description="Low complexity" evidence="16">
    <location>
        <begin position="1780"/>
        <end position="1793"/>
    </location>
</feature>
<dbReference type="InterPro" id="IPR008271">
    <property type="entry name" value="Ser/Thr_kinase_AS"/>
</dbReference>
<dbReference type="Gene3D" id="2.40.30.20">
    <property type="match status" value="1"/>
</dbReference>
<evidence type="ECO:0000256" key="15">
    <source>
        <dbReference type="PROSITE-ProRule" id="PRU10141"/>
    </source>
</evidence>
<evidence type="ECO:0000256" key="8">
    <source>
        <dbReference type="ARBA" id="ARBA00022840"/>
    </source>
</evidence>
<evidence type="ECO:0000256" key="2">
    <source>
        <dbReference type="ARBA" id="ARBA00008936"/>
    </source>
</evidence>
<dbReference type="GO" id="GO:0055082">
    <property type="term" value="P:intracellular chemical homeostasis"/>
    <property type="evidence" value="ECO:0007669"/>
    <property type="project" value="UniProtKB-ARBA"/>
</dbReference>
<dbReference type="PROSITE" id="PS00152">
    <property type="entry name" value="ATPASE_ALPHA_BETA"/>
    <property type="match status" value="1"/>
</dbReference>
<feature type="region of interest" description="Disordered" evidence="16">
    <location>
        <begin position="1048"/>
        <end position="1086"/>
    </location>
</feature>
<evidence type="ECO:0000256" key="4">
    <source>
        <dbReference type="ARBA" id="ARBA00018860"/>
    </source>
</evidence>
<dbReference type="CDD" id="cd18119">
    <property type="entry name" value="ATP-synt_V_A-type_alpha_N"/>
    <property type="match status" value="1"/>
</dbReference>
<feature type="region of interest" description="Disordered" evidence="16">
    <location>
        <begin position="938"/>
        <end position="999"/>
    </location>
</feature>
<evidence type="ECO:0000313" key="19">
    <source>
        <dbReference type="Proteomes" id="UP000308199"/>
    </source>
</evidence>
<evidence type="ECO:0000256" key="5">
    <source>
        <dbReference type="ARBA" id="ARBA00022448"/>
    </source>
</evidence>
<dbReference type="GO" id="GO:0033180">
    <property type="term" value="C:proton-transporting V-type ATPase, V1 domain"/>
    <property type="evidence" value="ECO:0007669"/>
    <property type="project" value="InterPro"/>
</dbReference>
<dbReference type="Pfam" id="PF00069">
    <property type="entry name" value="Pkinase"/>
    <property type="match status" value="1"/>
</dbReference>
<comment type="similarity">
    <text evidence="2">Belongs to the ATPase alpha/beta chains family.</text>
</comment>
<feature type="compositionally biased region" description="Low complexity" evidence="16">
    <location>
        <begin position="1563"/>
        <end position="1588"/>
    </location>
</feature>
<dbReference type="InterPro" id="IPR020003">
    <property type="entry name" value="ATPase_a/bsu_AS"/>
</dbReference>
<feature type="region of interest" description="Disordered" evidence="16">
    <location>
        <begin position="1206"/>
        <end position="1228"/>
    </location>
</feature>
<evidence type="ECO:0000256" key="3">
    <source>
        <dbReference type="ARBA" id="ARBA00012473"/>
    </source>
</evidence>
<feature type="compositionally biased region" description="Polar residues" evidence="16">
    <location>
        <begin position="1161"/>
        <end position="1172"/>
    </location>
</feature>
<evidence type="ECO:0000256" key="6">
    <source>
        <dbReference type="ARBA" id="ARBA00022741"/>
    </source>
</evidence>
<gene>
    <name evidence="18" type="ORF">EW145_g6063</name>
</gene>
<comment type="caution">
    <text evidence="18">The sequence shown here is derived from an EMBL/GenBank/DDBJ whole genome shotgun (WGS) entry which is preliminary data.</text>
</comment>
<dbReference type="Pfam" id="PF02874">
    <property type="entry name" value="ATP-synt_ab_N"/>
    <property type="match status" value="1"/>
</dbReference>
<dbReference type="GO" id="GO:0000329">
    <property type="term" value="C:fungal-type vacuole membrane"/>
    <property type="evidence" value="ECO:0007669"/>
    <property type="project" value="TreeGrafter"/>
</dbReference>
<comment type="catalytic activity">
    <reaction evidence="13">
        <text>ATP + H2O + 4 H(+)(in) = ADP + phosphate + 5 H(+)(out)</text>
        <dbReference type="Rhea" id="RHEA:57720"/>
        <dbReference type="ChEBI" id="CHEBI:15377"/>
        <dbReference type="ChEBI" id="CHEBI:15378"/>
        <dbReference type="ChEBI" id="CHEBI:30616"/>
        <dbReference type="ChEBI" id="CHEBI:43474"/>
        <dbReference type="ChEBI" id="CHEBI:456216"/>
        <dbReference type="EC" id="7.1.2.2"/>
    </reaction>
</comment>
<feature type="domain" description="Protein kinase" evidence="17">
    <location>
        <begin position="1973"/>
        <end position="2269"/>
    </location>
</feature>
<protein>
    <recommendedName>
        <fullName evidence="4">V-type proton ATPase catalytic subunit A</fullName>
        <ecNumber evidence="3">7.1.2.2</ecNumber>
    </recommendedName>
</protein>
<dbReference type="PROSITE" id="PS00107">
    <property type="entry name" value="PROTEIN_KINASE_ATP"/>
    <property type="match status" value="1"/>
</dbReference>
<dbReference type="InterPro" id="IPR024034">
    <property type="entry name" value="ATPase_F1/V1_b/a_C"/>
</dbReference>
<accession>A0A4S4KXY8</accession>
<dbReference type="NCBIfam" id="TIGR01042">
    <property type="entry name" value="V-ATPase_V1_A"/>
    <property type="match status" value="1"/>
</dbReference>
<feature type="region of interest" description="Disordered" evidence="16">
    <location>
        <begin position="1242"/>
        <end position="1296"/>
    </location>
</feature>
<feature type="compositionally biased region" description="Polar residues" evidence="16">
    <location>
        <begin position="1208"/>
        <end position="1221"/>
    </location>
</feature>
<dbReference type="CDD" id="cd14210">
    <property type="entry name" value="PKc_DYRK"/>
    <property type="match status" value="1"/>
</dbReference>
<feature type="region of interest" description="Disordered" evidence="16">
    <location>
        <begin position="1311"/>
        <end position="1401"/>
    </location>
</feature>
<dbReference type="FunFam" id="2.40.50.100:FF:000008">
    <property type="entry name" value="V-type proton ATPase catalytic subunit A"/>
    <property type="match status" value="1"/>
</dbReference>
<feature type="region of interest" description="Disordered" evidence="16">
    <location>
        <begin position="1473"/>
        <end position="1540"/>
    </location>
</feature>
<proteinExistence type="inferred from homology"/>
<feature type="binding site" evidence="15">
    <location>
        <position position="2002"/>
    </location>
    <ligand>
        <name>ATP</name>
        <dbReference type="ChEBI" id="CHEBI:30616"/>
    </ligand>
</feature>
<dbReference type="InterPro" id="IPR042521">
    <property type="entry name" value="DYRK"/>
</dbReference>
<dbReference type="InterPro" id="IPR004100">
    <property type="entry name" value="ATPase_F1/V1/A1_a/bsu_N"/>
</dbReference>
<dbReference type="GO" id="GO:0005524">
    <property type="term" value="F:ATP binding"/>
    <property type="evidence" value="ECO:0007669"/>
    <property type="project" value="UniProtKB-UniRule"/>
</dbReference>
<dbReference type="Proteomes" id="UP000308199">
    <property type="component" value="Unassembled WGS sequence"/>
</dbReference>
<dbReference type="InterPro" id="IPR000719">
    <property type="entry name" value="Prot_kinase_dom"/>
</dbReference>
<feature type="region of interest" description="Disordered" evidence="16">
    <location>
        <begin position="2274"/>
        <end position="2312"/>
    </location>
</feature>
<feature type="compositionally biased region" description="Polar residues" evidence="16">
    <location>
        <begin position="948"/>
        <end position="958"/>
    </location>
</feature>
<keyword evidence="5" id="KW-0813">Transport</keyword>
<keyword evidence="9" id="KW-1278">Translocase</keyword>
<dbReference type="InterPro" id="IPR011009">
    <property type="entry name" value="Kinase-like_dom_sf"/>
</dbReference>
<dbReference type="GO" id="GO:0004712">
    <property type="term" value="F:protein serine/threonine/tyrosine kinase activity"/>
    <property type="evidence" value="ECO:0007669"/>
    <property type="project" value="InterPro"/>
</dbReference>
<feature type="compositionally biased region" description="Low complexity" evidence="16">
    <location>
        <begin position="1311"/>
        <end position="1324"/>
    </location>
</feature>
<dbReference type="FunFam" id="1.10.510.10:FF:000112">
    <property type="entry name" value="Putative dual specificity tyrosine-phosphorylation-regulated kinase 2"/>
    <property type="match status" value="1"/>
</dbReference>
<dbReference type="FunFam" id="1.10.1140.10:FF:000002">
    <property type="entry name" value="V-type proton ATPase catalytic subunit A"/>
    <property type="match status" value="1"/>
</dbReference>
<dbReference type="InterPro" id="IPR031686">
    <property type="entry name" value="ATP-synth_a_Xtn"/>
</dbReference>
<dbReference type="Gene3D" id="1.10.1140.10">
    <property type="entry name" value="Bovine Mitochondrial F1-atpase, Atp Synthase Beta Chain, Chain D, domain 3"/>
    <property type="match status" value="1"/>
</dbReference>
<dbReference type="Gene3D" id="3.30.200.20">
    <property type="entry name" value="Phosphorylase Kinase, domain 1"/>
    <property type="match status" value="1"/>
</dbReference>
<dbReference type="SUPFAM" id="SSF50615">
    <property type="entry name" value="N-terminal domain of alpha and beta subunits of F1 ATP synthase"/>
    <property type="match status" value="1"/>
</dbReference>
<feature type="compositionally biased region" description="Low complexity" evidence="16">
    <location>
        <begin position="842"/>
        <end position="852"/>
    </location>
</feature>
<dbReference type="PROSITE" id="PS00108">
    <property type="entry name" value="PROTEIN_KINASE_ST"/>
    <property type="match status" value="1"/>
</dbReference>
<evidence type="ECO:0000256" key="9">
    <source>
        <dbReference type="ARBA" id="ARBA00022967"/>
    </source>
</evidence>
<feature type="compositionally biased region" description="Polar residues" evidence="16">
    <location>
        <begin position="1636"/>
        <end position="1649"/>
    </location>
</feature>
<feature type="region of interest" description="Disordered" evidence="16">
    <location>
        <begin position="692"/>
        <end position="722"/>
    </location>
</feature>
<feature type="compositionally biased region" description="Basic and acidic residues" evidence="16">
    <location>
        <begin position="970"/>
        <end position="982"/>
    </location>
</feature>
<evidence type="ECO:0000313" key="18">
    <source>
        <dbReference type="EMBL" id="THH03714.1"/>
    </source>
</evidence>
<dbReference type="Pfam" id="PF22919">
    <property type="entry name" value="ATP-synt_VA_C"/>
    <property type="match status" value="1"/>
</dbReference>
<organism evidence="18 19">
    <name type="scientific">Phellinidium pouzarii</name>
    <dbReference type="NCBI Taxonomy" id="167371"/>
    <lineage>
        <taxon>Eukaryota</taxon>
        <taxon>Fungi</taxon>
        <taxon>Dikarya</taxon>
        <taxon>Basidiomycota</taxon>
        <taxon>Agaricomycotina</taxon>
        <taxon>Agaricomycetes</taxon>
        <taxon>Hymenochaetales</taxon>
        <taxon>Hymenochaetaceae</taxon>
        <taxon>Phellinidium</taxon>
    </lineage>
</organism>
<feature type="compositionally biased region" description="Polar residues" evidence="16">
    <location>
        <begin position="1589"/>
        <end position="1610"/>
    </location>
</feature>
<evidence type="ECO:0000256" key="10">
    <source>
        <dbReference type="ARBA" id="ARBA00023065"/>
    </source>
</evidence>
<dbReference type="InterPro" id="IPR027417">
    <property type="entry name" value="P-loop_NTPase"/>
</dbReference>
<evidence type="ECO:0000256" key="13">
    <source>
        <dbReference type="ARBA" id="ARBA00048383"/>
    </source>
</evidence>
<dbReference type="Gene3D" id="1.10.510.10">
    <property type="entry name" value="Transferase(Phosphotransferase) domain 1"/>
    <property type="match status" value="1"/>
</dbReference>
<dbReference type="InterPro" id="IPR055190">
    <property type="entry name" value="ATP-synt_VA_C"/>
</dbReference>
<dbReference type="GO" id="GO:0016887">
    <property type="term" value="F:ATP hydrolysis activity"/>
    <property type="evidence" value="ECO:0007669"/>
    <property type="project" value="InterPro"/>
</dbReference>
<evidence type="ECO:0000256" key="14">
    <source>
        <dbReference type="ARBA" id="ARBA00058996"/>
    </source>
</evidence>
<feature type="compositionally biased region" description="Polar residues" evidence="16">
    <location>
        <begin position="1820"/>
        <end position="1847"/>
    </location>
</feature>
<feature type="compositionally biased region" description="Polar residues" evidence="16">
    <location>
        <begin position="1444"/>
        <end position="1456"/>
    </location>
</feature>
<dbReference type="NCBIfam" id="NF003220">
    <property type="entry name" value="PRK04192.1"/>
    <property type="match status" value="1"/>
</dbReference>
<dbReference type="FunFam" id="3.40.50.300:FF:000052">
    <property type="entry name" value="V-type proton ATPase catalytic subunit A"/>
    <property type="match status" value="1"/>
</dbReference>
<feature type="compositionally biased region" description="Low complexity" evidence="16">
    <location>
        <begin position="1279"/>
        <end position="1292"/>
    </location>
</feature>
<keyword evidence="6 15" id="KW-0547">Nucleotide-binding</keyword>
<dbReference type="Gene3D" id="2.40.50.100">
    <property type="match status" value="1"/>
</dbReference>
<keyword evidence="7" id="KW-0375">Hydrogen ion transport</keyword>
<feature type="compositionally biased region" description="Low complexity" evidence="16">
    <location>
        <begin position="985"/>
        <end position="994"/>
    </location>
</feature>
<reference evidence="18 19" key="1">
    <citation type="submission" date="2019-02" db="EMBL/GenBank/DDBJ databases">
        <title>Genome sequencing of the rare red list fungi Phellinidium pouzarii.</title>
        <authorList>
            <person name="Buettner E."/>
            <person name="Kellner H."/>
        </authorList>
    </citation>
    <scope>NUCLEOTIDE SEQUENCE [LARGE SCALE GENOMIC DNA]</scope>
    <source>
        <strain evidence="18 19">DSM 108285</strain>
    </source>
</reference>
<evidence type="ECO:0000259" key="17">
    <source>
        <dbReference type="PROSITE" id="PS50011"/>
    </source>
</evidence>
<feature type="compositionally biased region" description="Basic and acidic residues" evidence="16">
    <location>
        <begin position="1477"/>
        <end position="1515"/>
    </location>
</feature>
<dbReference type="Pfam" id="PF16886">
    <property type="entry name" value="ATP-synt_ab_Xtn"/>
    <property type="match status" value="1"/>
</dbReference>
<feature type="compositionally biased region" description="Polar residues" evidence="16">
    <location>
        <begin position="1066"/>
        <end position="1086"/>
    </location>
</feature>
<feature type="region of interest" description="Disordered" evidence="16">
    <location>
        <begin position="739"/>
        <end position="760"/>
    </location>
</feature>
<dbReference type="EMBL" id="SGPK01000422">
    <property type="protein sequence ID" value="THH03714.1"/>
    <property type="molecule type" value="Genomic_DNA"/>
</dbReference>
<dbReference type="OrthoDB" id="9332038at2759"/>
<dbReference type="SUPFAM" id="SSF52540">
    <property type="entry name" value="P-loop containing nucleoside triphosphate hydrolases"/>
    <property type="match status" value="1"/>
</dbReference>
<dbReference type="Pfam" id="PF00006">
    <property type="entry name" value="ATP-synt_ab"/>
    <property type="match status" value="1"/>
</dbReference>
<comment type="subunit">
    <text evidence="12">V-ATPase is a heteromultimeric enzyme composed of a peripheral catalytic V1 complex (components A to H) attached to an integral membrane V0 proton pore complex (components: a, c, c', c'', d, e, f and VOA1).</text>
</comment>
<sequence>MAGALQNARKGLPKIRDEDHESRFGQVYGVSGPVVIAENMTGSAMYELVRVGHDELVGEVIRIDADKATIQVYEETSGVTVGDPVLRTGKPLSVELGPGLMGNIVDGIQRPLRIGDHVSGGDIFGKVYENSLVDAHNIMLSPRALGTITHIAEKGSYAVNDIVLETEFEGKSTKHSMMQLWPVRAPRPVAQKLTADYPLFTGQRILDALFPCVQGGTTAIPGAFGCGKTVISQALSKFSNSDIIIYVGCGERGNEMAEVLMEFPELTLEVGNRQEPIMKRTTLVANTSNMPVAAREASIYTGITLAEYFRDQGRNVSMMADSTSRWAEALREISGRLAEMPADSGYPAYLGTKLASFYERAGKVTCLGNPQRNGTVSIVGAVSPPGGDFSDPVTASTLGIVQVFWGLDKKLAQRKHFPSVNWNASYSKYLNILEKHYETTEPGFVELRSKTKEILQKEEDLAEIVQLVGKSALSENDKITLEVARMLKDDFLQQNGMSEYDRYCPFYKTSAMLRNFVCYHDAAIKAVSQGDVTFAKIKDTTNDLMYKLSQMKFETRHLPALYIPPANVLATDSEVDFPRSTSTTSSLDPYYFTVPSRNESPIPPLPEGEMRLHREPLTPARDPAFIDRNGLVGVGELLTPRWPKASACGGSAMMVVDHNEEEEEPPGKDYKVGYDDDDRGSPWTIEAVDGEPEDFLEHSEETSYEQMRRSRPYRSVADESGGEEILYPRKPLLVQALKDAPPIPSGHSDNEADHRHPVPISAPSSFFITYSKSEETYSNASSKGRETHEKQALRKHHSLALGSSASLTSPRDKRRGGSVRTSVGSFSKSNLVQPRVGKHSRQQSASSSSSAQGDQGHRNLSNGDINSIPPSPSAVTSSSRRMSGPSVKLSSEKLSLLKDKDSHSSPNVAHSLLRGTQEGWSALDDDATAEALRKLDGIAGKGARTRGSVGSASRTSNHSRPETPGTSRGHRSEGAEASDRLHRMSSVGASSFSSGRTKERLYPESSVTLDDVIPHGLGRTESSSKVMTAAEGLSAIIVGDVHHAATGTLETESKGSGPSARLSFTPKRSSASSTNYTGTPTSSSRDSTILSAATSVTSASVASSRLSLVKIRRNSVGSDVSSVHSGEAMSQRDRVASLVMGEVTDSDRVPPVPPLPKDLSSYKTPPQSSASLVFSAPDTVPDAIMDIDKDVSKTAISLETPRFDHSFDSSTATLSNSQSIESPEVRAAPVILKTPSKKWSFTNPLNLRRSASPSRRDPAVMKSPGLAPQSTNASRRLRSSSSKNSPLLSAVSPKSSVEVWQSIQRGAMASETSLASLSSLSSLPEPSPPMSPSRVPAGISSRNNEHRAPSRSGTSSSISVNHPSFLDTQSNQESSSSKLPRESTSKRLTPSSIPFFRRSSSQSMQIPLSSATIAMPTSPTFSSAPDIHHTSLKTDVTPLKDTHITSSSSPGFSQRKSSMLSLGPLSLLKSAGSRKSLHLDKGAPSARDIEKGKKSKDSEKESLKNKKDDKDRSESRISVLMGRKRGKTLSSTDQKKVKPIDLPPIQVAAIPAATAERLAQVKSSAYSVSSSPSGSSRTAGSSSSRAMSQTISSMQKQSDSSLRSNRQQLPTIAGSPSVGVHGTNSHQSQSREQKDQYVSVQTSSFSGSMSGLFKETPTKIPRIASRSSTVTSPQLKSSSSMLVSRRKSLNAGALDSQPEPGLSRTEEPMNEFGVLDNMDETTSQSEMPPSTYRQSFRSSPSNNIKGIRQFSGFSVTASSSGSVPRKGIHDSITIKGLRKSSTGSVSSMISSVGMDHHHPISSLSPSKGLNKLLSPKISRLSGSSTAPNILQQQSSGSPTSRRQSLSTPSPVPSSVDEDELLGDEEMMQYIKRTQARKLAHGAKKEDLDELLKFPEPLPPGRSSSPTAILGNNQAFRLSEYERKEILDYPSVYYIGNKDDKKMATRDASANNYAYDDERGDYQVINHDHLAYRYEIIDTLGKGSFGQVLHCRDHCTGESVAVKIIRNKKRFHHQALVEIKILENLRKWDPEEKHYVIKMNEHFYFRNHLCIAMELLSINLYELIKANGFAGFSTTLIRRFTSQMLLSLSLMRHHRIVHCDLKPENILLRHPAKSGIKVIDFGSSCLEHEKVYTYIQSRFYRSPEVILGMNYNMAIDMWSLGCILAELYTGYPIFPGENEQEQLSCIMEVLGVPDKDLVNRSSRKRLFFDSTGAPRPVVNSKGRRRRAGSKTLAQALRCDDELFVDFVSKCLSWDPERRIKPQSAMRHPFITAGRRAKVVNNPSPSSSRDRGHLSSSSLLAVGRSKPNETPKKSQINTLYTYNFSGASYTKFYKNFQDVPNFIPLKSLDEWQIATAK</sequence>
<dbReference type="SUPFAM" id="SSF47917">
    <property type="entry name" value="C-terminal domain of alpha and beta subunits of F1 ATP synthase"/>
    <property type="match status" value="1"/>
</dbReference>
<dbReference type="PANTHER" id="PTHR43607:SF1">
    <property type="entry name" value="H(+)-TRANSPORTING TWO-SECTOR ATPASE"/>
    <property type="match status" value="1"/>
</dbReference>
<dbReference type="InterPro" id="IPR023366">
    <property type="entry name" value="ATP_synth_asu-like_sf"/>
</dbReference>
<dbReference type="SUPFAM" id="SSF56112">
    <property type="entry name" value="Protein kinase-like (PK-like)"/>
    <property type="match status" value="1"/>
</dbReference>
<evidence type="ECO:0000256" key="7">
    <source>
        <dbReference type="ARBA" id="ARBA00022781"/>
    </source>
</evidence>
<feature type="compositionally biased region" description="Polar residues" evidence="16">
    <location>
        <begin position="1351"/>
        <end position="1378"/>
    </location>
</feature>
<dbReference type="FunFam" id="2.40.30.20:FF:000002">
    <property type="entry name" value="V-type proton ATPase catalytic subunit A"/>
    <property type="match status" value="1"/>
</dbReference>
<feature type="compositionally biased region" description="Polar residues" evidence="16">
    <location>
        <begin position="819"/>
        <end position="832"/>
    </location>
</feature>
<evidence type="ECO:0000256" key="16">
    <source>
        <dbReference type="SAM" id="MobiDB-lite"/>
    </source>
</evidence>
<dbReference type="InterPro" id="IPR000194">
    <property type="entry name" value="ATPase_F1/V1/A1_a/bsu_nucl-bd"/>
</dbReference>
<feature type="compositionally biased region" description="Basic and acidic residues" evidence="16">
    <location>
        <begin position="783"/>
        <end position="792"/>
    </location>
</feature>
<dbReference type="Gene3D" id="3.40.50.300">
    <property type="entry name" value="P-loop containing nucleotide triphosphate hydrolases"/>
    <property type="match status" value="1"/>
</dbReference>
<feature type="region of interest" description="Disordered" evidence="16">
    <location>
        <begin position="1417"/>
        <end position="1457"/>
    </location>
</feature>
<feature type="compositionally biased region" description="Low complexity" evidence="16">
    <location>
        <begin position="1390"/>
        <end position="1401"/>
    </location>
</feature>
<feature type="compositionally biased region" description="Low complexity" evidence="16">
    <location>
        <begin position="799"/>
        <end position="809"/>
    </location>
</feature>
<dbReference type="InterPro" id="IPR005725">
    <property type="entry name" value="ATPase_V1-cplx_asu"/>
</dbReference>
<name>A0A4S4KXY8_9AGAM</name>
<dbReference type="GO" id="GO:0046034">
    <property type="term" value="P:ATP metabolic process"/>
    <property type="evidence" value="ECO:0007669"/>
    <property type="project" value="InterPro"/>
</dbReference>